<dbReference type="EMBL" id="CP054493">
    <property type="protein sequence ID" value="QOY54211.1"/>
    <property type="molecule type" value="Genomic_DNA"/>
</dbReference>
<comment type="cofactor">
    <cofactor evidence="1">
        <name>Mg(2+)</name>
        <dbReference type="ChEBI" id="CHEBI:18420"/>
    </cofactor>
</comment>
<comment type="catalytic activity">
    <reaction evidence="10">
        <text>8-oxo-dGTP + H2O = 8-oxo-dGMP + diphosphate + H(+)</text>
        <dbReference type="Rhea" id="RHEA:31575"/>
        <dbReference type="ChEBI" id="CHEBI:15377"/>
        <dbReference type="ChEBI" id="CHEBI:15378"/>
        <dbReference type="ChEBI" id="CHEBI:33019"/>
        <dbReference type="ChEBI" id="CHEBI:63224"/>
        <dbReference type="ChEBI" id="CHEBI:77896"/>
        <dbReference type="EC" id="3.6.1.55"/>
    </reaction>
</comment>
<evidence type="ECO:0000256" key="10">
    <source>
        <dbReference type="ARBA" id="ARBA00035861"/>
    </source>
</evidence>
<comment type="catalytic activity">
    <reaction evidence="11">
        <text>8-oxo-GTP + H2O = 8-oxo-GMP + diphosphate + H(+)</text>
        <dbReference type="Rhea" id="RHEA:67616"/>
        <dbReference type="ChEBI" id="CHEBI:15377"/>
        <dbReference type="ChEBI" id="CHEBI:15378"/>
        <dbReference type="ChEBI" id="CHEBI:33019"/>
        <dbReference type="ChEBI" id="CHEBI:143553"/>
        <dbReference type="ChEBI" id="CHEBI:145694"/>
    </reaction>
</comment>
<dbReference type="PANTHER" id="PTHR47707">
    <property type="entry name" value="8-OXO-DGTP DIPHOSPHATASE"/>
    <property type="match status" value="1"/>
</dbReference>
<dbReference type="CDD" id="cd03425">
    <property type="entry name" value="NUDIX_MutT_NudA_like"/>
    <property type="match status" value="1"/>
</dbReference>
<sequence>MNKKIITAVSVVIINNDKKVLIAKRPLGKVMPNRWEFPGGKLEGNETLQECGIRETKEELSLDVSIDECLGFEEINVNDTDFCLHIYTAYKTDECQILKLNVHTAAVWVDIAELPDYDFLGVDLPFIKKLKEINV</sequence>
<evidence type="ECO:0000256" key="14">
    <source>
        <dbReference type="ARBA" id="ARBA00041592"/>
    </source>
</evidence>
<evidence type="ECO:0000256" key="7">
    <source>
        <dbReference type="ARBA" id="ARBA00022801"/>
    </source>
</evidence>
<evidence type="ECO:0000256" key="6">
    <source>
        <dbReference type="ARBA" id="ARBA00022763"/>
    </source>
</evidence>
<evidence type="ECO:0000256" key="15">
    <source>
        <dbReference type="ARBA" id="ARBA00041979"/>
    </source>
</evidence>
<dbReference type="InterPro" id="IPR020476">
    <property type="entry name" value="Nudix_hydrolase"/>
</dbReference>
<evidence type="ECO:0000256" key="8">
    <source>
        <dbReference type="ARBA" id="ARBA00022842"/>
    </source>
</evidence>
<dbReference type="GO" id="GO:0044716">
    <property type="term" value="F:8-oxo-GDP phosphatase activity"/>
    <property type="evidence" value="ECO:0007669"/>
    <property type="project" value="TreeGrafter"/>
</dbReference>
<dbReference type="RefSeq" id="WP_194366257.1">
    <property type="nucleotide sequence ID" value="NZ_CP054493.1"/>
</dbReference>
<evidence type="ECO:0000256" key="3">
    <source>
        <dbReference type="ARBA" id="ARBA00022457"/>
    </source>
</evidence>
<keyword evidence="3" id="KW-0515">Mutator protein</keyword>
<dbReference type="GO" id="GO:0006260">
    <property type="term" value="P:DNA replication"/>
    <property type="evidence" value="ECO:0007669"/>
    <property type="project" value="UniProtKB-KW"/>
</dbReference>
<dbReference type="GO" id="GO:0006281">
    <property type="term" value="P:DNA repair"/>
    <property type="evidence" value="ECO:0007669"/>
    <property type="project" value="UniProtKB-KW"/>
</dbReference>
<evidence type="ECO:0000256" key="2">
    <source>
        <dbReference type="ARBA" id="ARBA00005582"/>
    </source>
</evidence>
<evidence type="ECO:0000256" key="12">
    <source>
        <dbReference type="ARBA" id="ARBA00038905"/>
    </source>
</evidence>
<comment type="similarity">
    <text evidence="2">Belongs to the Nudix hydrolase family.</text>
</comment>
<gene>
    <name evidence="18" type="ORF">HUE87_10050</name>
</gene>
<evidence type="ECO:0000256" key="16">
    <source>
        <dbReference type="ARBA" id="ARBA00042798"/>
    </source>
</evidence>
<evidence type="ECO:0000313" key="18">
    <source>
        <dbReference type="EMBL" id="QOY54211.1"/>
    </source>
</evidence>
<keyword evidence="5" id="KW-0479">Metal-binding</keyword>
<dbReference type="AlphaFoldDB" id="A0A7S7LZA5"/>
<protein>
    <recommendedName>
        <fullName evidence="13">8-oxo-dGTP diphosphatase</fullName>
        <ecNumber evidence="12">3.6.1.55</ecNumber>
    </recommendedName>
    <alternativeName>
        <fullName evidence="16">7,8-dihydro-8-oxoguanine-triphosphatase</fullName>
    </alternativeName>
    <alternativeName>
        <fullName evidence="15">Mutator protein MutT</fullName>
    </alternativeName>
    <alternativeName>
        <fullName evidence="14">dGTP pyrophosphohydrolase</fullName>
    </alternativeName>
</protein>
<keyword evidence="6" id="KW-0227">DNA damage</keyword>
<feature type="domain" description="Nudix hydrolase" evidence="17">
    <location>
        <begin position="4"/>
        <end position="132"/>
    </location>
</feature>
<dbReference type="GO" id="GO:0044715">
    <property type="term" value="F:8-oxo-dGDP phosphatase activity"/>
    <property type="evidence" value="ECO:0007669"/>
    <property type="project" value="TreeGrafter"/>
</dbReference>
<evidence type="ECO:0000259" key="17">
    <source>
        <dbReference type="PROSITE" id="PS51462"/>
    </source>
</evidence>
<name>A0A7S7LZA5_9BACT</name>
<evidence type="ECO:0000256" key="1">
    <source>
        <dbReference type="ARBA" id="ARBA00001946"/>
    </source>
</evidence>
<dbReference type="Proteomes" id="UP000593836">
    <property type="component" value="Chromosome"/>
</dbReference>
<proteinExistence type="inferred from homology"/>
<organism evidence="18 19">
    <name type="scientific">Candidatus Sulfurimonas marisnigri</name>
    <dbReference type="NCBI Taxonomy" id="2740405"/>
    <lineage>
        <taxon>Bacteria</taxon>
        <taxon>Pseudomonadati</taxon>
        <taxon>Campylobacterota</taxon>
        <taxon>Epsilonproteobacteria</taxon>
        <taxon>Campylobacterales</taxon>
        <taxon>Sulfurimonadaceae</taxon>
        <taxon>Sulfurimonas</taxon>
    </lineage>
</organism>
<dbReference type="Pfam" id="PF00293">
    <property type="entry name" value="NUDIX"/>
    <property type="match status" value="1"/>
</dbReference>
<dbReference type="KEGG" id="smas:HUE87_10050"/>
<dbReference type="EC" id="3.6.1.55" evidence="12"/>
<dbReference type="InterPro" id="IPR047127">
    <property type="entry name" value="MutT-like"/>
</dbReference>
<evidence type="ECO:0000256" key="9">
    <source>
        <dbReference type="ARBA" id="ARBA00023204"/>
    </source>
</evidence>
<evidence type="ECO:0000256" key="13">
    <source>
        <dbReference type="ARBA" id="ARBA00040794"/>
    </source>
</evidence>
<accession>A0A7S7LZA5</accession>
<keyword evidence="7 18" id="KW-0378">Hydrolase</keyword>
<evidence type="ECO:0000256" key="5">
    <source>
        <dbReference type="ARBA" id="ARBA00022723"/>
    </source>
</evidence>
<reference evidence="18 19" key="1">
    <citation type="submission" date="2020-05" db="EMBL/GenBank/DDBJ databases">
        <title>Sulfurimonas marisnigri, sp. nov., and Sulfurimonas baltica, sp. nov., manganese oxide reducing chemolithoautotrophs of the class Epsilonproteobacteria isolated from the pelagic redoxclines of the Black and Baltic Seas and emended description of the genus Sulfurimonas.</title>
        <authorList>
            <person name="Henkel J.V."/>
            <person name="Laudan C."/>
            <person name="Werner J."/>
            <person name="Neu T."/>
            <person name="Plewe S."/>
            <person name="Sproer C."/>
            <person name="Bunk B."/>
            <person name="Schulz-Vogt H.N."/>
        </authorList>
    </citation>
    <scope>NUCLEOTIDE SEQUENCE [LARGE SCALE GENOMIC DNA]</scope>
    <source>
        <strain evidence="18 19">SoZ1</strain>
    </source>
</reference>
<evidence type="ECO:0000256" key="4">
    <source>
        <dbReference type="ARBA" id="ARBA00022705"/>
    </source>
</evidence>
<keyword evidence="19" id="KW-1185">Reference proteome</keyword>
<dbReference type="InterPro" id="IPR000086">
    <property type="entry name" value="NUDIX_hydrolase_dom"/>
</dbReference>
<dbReference type="PROSITE" id="PS51462">
    <property type="entry name" value="NUDIX"/>
    <property type="match status" value="1"/>
</dbReference>
<keyword evidence="9" id="KW-0234">DNA repair</keyword>
<keyword evidence="8" id="KW-0460">Magnesium</keyword>
<dbReference type="Gene3D" id="3.90.79.10">
    <property type="entry name" value="Nucleoside Triphosphate Pyrophosphohydrolase"/>
    <property type="match status" value="1"/>
</dbReference>
<dbReference type="GO" id="GO:0046872">
    <property type="term" value="F:metal ion binding"/>
    <property type="evidence" value="ECO:0007669"/>
    <property type="project" value="UniProtKB-KW"/>
</dbReference>
<dbReference type="PRINTS" id="PR00502">
    <property type="entry name" value="NUDIXFAMILY"/>
</dbReference>
<dbReference type="PANTHER" id="PTHR47707:SF1">
    <property type="entry name" value="NUDIX HYDROLASE FAMILY PROTEIN"/>
    <property type="match status" value="1"/>
</dbReference>
<dbReference type="SUPFAM" id="SSF55811">
    <property type="entry name" value="Nudix"/>
    <property type="match status" value="1"/>
</dbReference>
<keyword evidence="4" id="KW-0235">DNA replication</keyword>
<dbReference type="GO" id="GO:0035539">
    <property type="term" value="F:8-oxo-7,8-dihydrodeoxyguanosine triphosphate pyrophosphatase activity"/>
    <property type="evidence" value="ECO:0007669"/>
    <property type="project" value="UniProtKB-EC"/>
</dbReference>
<dbReference type="InterPro" id="IPR015797">
    <property type="entry name" value="NUDIX_hydrolase-like_dom_sf"/>
</dbReference>
<dbReference type="GO" id="GO:0008413">
    <property type="term" value="F:8-oxo-7,8-dihydroguanosine triphosphate pyrophosphatase activity"/>
    <property type="evidence" value="ECO:0007669"/>
    <property type="project" value="TreeGrafter"/>
</dbReference>
<evidence type="ECO:0000256" key="11">
    <source>
        <dbReference type="ARBA" id="ARBA00036904"/>
    </source>
</evidence>
<evidence type="ECO:0000313" key="19">
    <source>
        <dbReference type="Proteomes" id="UP000593836"/>
    </source>
</evidence>